<accession>A0A542UIH4</accession>
<protein>
    <recommendedName>
        <fullName evidence="3">Restriction endonuclease</fullName>
    </recommendedName>
</protein>
<dbReference type="RefSeq" id="WP_324615843.1">
    <property type="nucleotide sequence ID" value="NZ_LIRI01000132.1"/>
</dbReference>
<dbReference type="Proteomes" id="UP000318103">
    <property type="component" value="Unassembled WGS sequence"/>
</dbReference>
<keyword evidence="2" id="KW-1185">Reference proteome</keyword>
<comment type="caution">
    <text evidence="1">The sequence shown here is derived from an EMBL/GenBank/DDBJ whole genome shotgun (WGS) entry which is preliminary data.</text>
</comment>
<name>A0A542UIH4_9ACTN</name>
<gene>
    <name evidence="1" type="ORF">FB563_3912</name>
</gene>
<evidence type="ECO:0000313" key="1">
    <source>
        <dbReference type="EMBL" id="TQK98864.1"/>
    </source>
</evidence>
<dbReference type="AlphaFoldDB" id="A0A542UIH4"/>
<proteinExistence type="predicted"/>
<evidence type="ECO:0000313" key="2">
    <source>
        <dbReference type="Proteomes" id="UP000318103"/>
    </source>
</evidence>
<sequence length="131" mass="13843">MRAVAEELDAFAGQLEGAWSVEIGPSGPVLAMRRAPVRHQGTVRRIREQLDGQLPATHPGHICASGPQIECPAIGRMRRPDAVVLPEAALDEEGFAVDAAQVPAVIEVVPLHPYPGLGEKLADYPAISAAV</sequence>
<reference evidence="1 2" key="1">
    <citation type="submission" date="2019-06" db="EMBL/GenBank/DDBJ databases">
        <title>Sequencing the genomes of 1000 actinobacteria strains.</title>
        <authorList>
            <person name="Klenk H.-P."/>
        </authorList>
    </citation>
    <scope>NUCLEOTIDE SEQUENCE [LARGE SCALE GENOMIC DNA]</scope>
    <source>
        <strain evidence="1 2">DSM 41929</strain>
    </source>
</reference>
<evidence type="ECO:0008006" key="3">
    <source>
        <dbReference type="Google" id="ProtNLM"/>
    </source>
</evidence>
<organism evidence="1 2">
    <name type="scientific">Streptomyces puniciscabiei</name>
    <dbReference type="NCBI Taxonomy" id="164348"/>
    <lineage>
        <taxon>Bacteria</taxon>
        <taxon>Bacillati</taxon>
        <taxon>Actinomycetota</taxon>
        <taxon>Actinomycetes</taxon>
        <taxon>Kitasatosporales</taxon>
        <taxon>Streptomycetaceae</taxon>
        <taxon>Streptomyces</taxon>
    </lineage>
</organism>
<dbReference type="EMBL" id="VFNX01000001">
    <property type="protein sequence ID" value="TQK98864.1"/>
    <property type="molecule type" value="Genomic_DNA"/>
</dbReference>
<dbReference type="Gene3D" id="3.90.1570.10">
    <property type="entry name" value="tt1808, chain A"/>
    <property type="match status" value="1"/>
</dbReference>
<dbReference type="InterPro" id="IPR012296">
    <property type="entry name" value="Nuclease_put_TT1808"/>
</dbReference>